<gene>
    <name evidence="1" type="ORF">SKAU_G00055040</name>
</gene>
<dbReference type="EMBL" id="JAINUF010000002">
    <property type="protein sequence ID" value="KAJ8374924.1"/>
    <property type="molecule type" value="Genomic_DNA"/>
</dbReference>
<evidence type="ECO:0000313" key="1">
    <source>
        <dbReference type="EMBL" id="KAJ8374924.1"/>
    </source>
</evidence>
<name>A0A9Q1J7Z3_SYNKA</name>
<dbReference type="Proteomes" id="UP001152622">
    <property type="component" value="Chromosome 2"/>
</dbReference>
<organism evidence="1 2">
    <name type="scientific">Synaphobranchus kaupii</name>
    <name type="common">Kaup's arrowtooth eel</name>
    <dbReference type="NCBI Taxonomy" id="118154"/>
    <lineage>
        <taxon>Eukaryota</taxon>
        <taxon>Metazoa</taxon>
        <taxon>Chordata</taxon>
        <taxon>Craniata</taxon>
        <taxon>Vertebrata</taxon>
        <taxon>Euteleostomi</taxon>
        <taxon>Actinopterygii</taxon>
        <taxon>Neopterygii</taxon>
        <taxon>Teleostei</taxon>
        <taxon>Anguilliformes</taxon>
        <taxon>Synaphobranchidae</taxon>
        <taxon>Synaphobranchus</taxon>
    </lineage>
</organism>
<comment type="caution">
    <text evidence="1">The sequence shown here is derived from an EMBL/GenBank/DDBJ whole genome shotgun (WGS) entry which is preliminary data.</text>
</comment>
<evidence type="ECO:0000313" key="2">
    <source>
        <dbReference type="Proteomes" id="UP001152622"/>
    </source>
</evidence>
<sequence length="220" mass="24326">MTYAVTKPYVPVSGAAFRHFHSAAAPTSAARPDTGHARNLFSLPSERKQSRSAVAAWLRPTGRRGRGSSWETDRCPAPELASLGAAWKRRQLVKTPAQLEQAKTRPRRGGGGGMMHECWELRCTAAKLEQRSEFRYLTTAVPPGTAGVPPAPNARFGTRGFYKPARVTDAGFPMLRFDGDGHTATPEWNKSCETRCHLPTIPSVTRRRLIDTRRDAIIFK</sequence>
<protein>
    <submittedName>
        <fullName evidence="1">Uncharacterized protein</fullName>
    </submittedName>
</protein>
<dbReference type="AlphaFoldDB" id="A0A9Q1J7Z3"/>
<accession>A0A9Q1J7Z3</accession>
<reference evidence="1" key="1">
    <citation type="journal article" date="2023" name="Science">
        <title>Genome structures resolve the early diversification of teleost fishes.</title>
        <authorList>
            <person name="Parey E."/>
            <person name="Louis A."/>
            <person name="Montfort J."/>
            <person name="Bouchez O."/>
            <person name="Roques C."/>
            <person name="Iampietro C."/>
            <person name="Lluch J."/>
            <person name="Castinel A."/>
            <person name="Donnadieu C."/>
            <person name="Desvignes T."/>
            <person name="Floi Bucao C."/>
            <person name="Jouanno E."/>
            <person name="Wen M."/>
            <person name="Mejri S."/>
            <person name="Dirks R."/>
            <person name="Jansen H."/>
            <person name="Henkel C."/>
            <person name="Chen W.J."/>
            <person name="Zahm M."/>
            <person name="Cabau C."/>
            <person name="Klopp C."/>
            <person name="Thompson A.W."/>
            <person name="Robinson-Rechavi M."/>
            <person name="Braasch I."/>
            <person name="Lecointre G."/>
            <person name="Bobe J."/>
            <person name="Postlethwait J.H."/>
            <person name="Berthelot C."/>
            <person name="Roest Crollius H."/>
            <person name="Guiguen Y."/>
        </authorList>
    </citation>
    <scope>NUCLEOTIDE SEQUENCE</scope>
    <source>
        <strain evidence="1">WJC10195</strain>
    </source>
</reference>
<proteinExistence type="predicted"/>
<keyword evidence="2" id="KW-1185">Reference proteome</keyword>